<protein>
    <submittedName>
        <fullName evidence="10">Energy-coupling factor transport system ATP-binding protein</fullName>
    </submittedName>
</protein>
<proteinExistence type="inferred from homology"/>
<keyword evidence="7" id="KW-1278">Translocase</keyword>
<dbReference type="PROSITE" id="PS50893">
    <property type="entry name" value="ABC_TRANSPORTER_2"/>
    <property type="match status" value="1"/>
</dbReference>
<evidence type="ECO:0000256" key="5">
    <source>
        <dbReference type="ARBA" id="ARBA00022741"/>
    </source>
</evidence>
<dbReference type="CDD" id="cd03225">
    <property type="entry name" value="ABC_cobalt_CbiO_domain1"/>
    <property type="match status" value="1"/>
</dbReference>
<dbReference type="Proteomes" id="UP000199545">
    <property type="component" value="Unassembled WGS sequence"/>
</dbReference>
<keyword evidence="4" id="KW-1003">Cell membrane</keyword>
<keyword evidence="6 10" id="KW-0067">ATP-binding</keyword>
<evidence type="ECO:0000256" key="2">
    <source>
        <dbReference type="ARBA" id="ARBA00005417"/>
    </source>
</evidence>
<evidence type="ECO:0000313" key="10">
    <source>
        <dbReference type="EMBL" id="SFJ38737.1"/>
    </source>
</evidence>
<dbReference type="STRING" id="46223.SAMN05421852_108157"/>
<reference evidence="10 11" key="1">
    <citation type="submission" date="2016-10" db="EMBL/GenBank/DDBJ databases">
        <authorList>
            <person name="de Groot N.N."/>
        </authorList>
    </citation>
    <scope>NUCLEOTIDE SEQUENCE [LARGE SCALE GENOMIC DNA]</scope>
    <source>
        <strain evidence="10 11">DSM 44778</strain>
    </source>
</reference>
<dbReference type="InterPro" id="IPR003439">
    <property type="entry name" value="ABC_transporter-like_ATP-bd"/>
</dbReference>
<keyword evidence="8" id="KW-0472">Membrane</keyword>
<evidence type="ECO:0000256" key="8">
    <source>
        <dbReference type="ARBA" id="ARBA00023136"/>
    </source>
</evidence>
<organism evidence="10 11">
    <name type="scientific">Thermoflavimicrobium dichotomicum</name>
    <dbReference type="NCBI Taxonomy" id="46223"/>
    <lineage>
        <taxon>Bacteria</taxon>
        <taxon>Bacillati</taxon>
        <taxon>Bacillota</taxon>
        <taxon>Bacilli</taxon>
        <taxon>Bacillales</taxon>
        <taxon>Thermoactinomycetaceae</taxon>
        <taxon>Thermoflavimicrobium</taxon>
    </lineage>
</organism>
<evidence type="ECO:0000256" key="3">
    <source>
        <dbReference type="ARBA" id="ARBA00022448"/>
    </source>
</evidence>
<sequence length="282" mass="31235">MKPIIRLQDVWFQYPGTQHQQNDWVLSEVNLSIDSGEYIAIIGPNGSGKSTLARLLNGLLVPSKGEVWVAGLSTQDEKMLWQVRRTVGMIFQNPDNQIVATTVRDDVAFGLENLGIPRSEMVERITDALSAVGLTGMEEVAPHYLSGGQKQRLSIAGVMAMQPQVIVFDESTSMLDPQGRKDVLALIHSLHQNGTTVIHITHSAEEAFLAERIIVMAEGQIQLDCPRDELYSQALCLQRWGLEVPLAVQLHHRLRKKGVPLSAQVKSNDDLVNQLCTLLSKD</sequence>
<dbReference type="Gene3D" id="3.40.50.300">
    <property type="entry name" value="P-loop containing nucleotide triphosphate hydrolases"/>
    <property type="match status" value="1"/>
</dbReference>
<keyword evidence="5" id="KW-0547">Nucleotide-binding</keyword>
<comment type="subcellular location">
    <subcellularLocation>
        <location evidence="1">Cell membrane</location>
        <topology evidence="1">Peripheral membrane protein</topology>
    </subcellularLocation>
</comment>
<dbReference type="SMART" id="SM00382">
    <property type="entry name" value="AAA"/>
    <property type="match status" value="1"/>
</dbReference>
<dbReference type="FunFam" id="3.40.50.300:FF:000224">
    <property type="entry name" value="Energy-coupling factor transporter ATP-binding protein EcfA"/>
    <property type="match status" value="1"/>
</dbReference>
<dbReference type="NCBIfam" id="TIGR04520">
    <property type="entry name" value="ECF_ATPase_1"/>
    <property type="match status" value="1"/>
</dbReference>
<gene>
    <name evidence="10" type="ORF">SAMN05421852_108157</name>
</gene>
<dbReference type="InterPro" id="IPR030947">
    <property type="entry name" value="EcfA_1"/>
</dbReference>
<dbReference type="SUPFAM" id="SSF52540">
    <property type="entry name" value="P-loop containing nucleoside triphosphate hydrolases"/>
    <property type="match status" value="1"/>
</dbReference>
<dbReference type="GO" id="GO:0042626">
    <property type="term" value="F:ATPase-coupled transmembrane transporter activity"/>
    <property type="evidence" value="ECO:0007669"/>
    <property type="project" value="TreeGrafter"/>
</dbReference>
<dbReference type="PROSITE" id="PS00211">
    <property type="entry name" value="ABC_TRANSPORTER_1"/>
    <property type="match status" value="1"/>
</dbReference>
<name>A0A1I3R018_9BACL</name>
<dbReference type="OrthoDB" id="9784332at2"/>
<feature type="domain" description="ABC transporter" evidence="9">
    <location>
        <begin position="5"/>
        <end position="243"/>
    </location>
</feature>
<evidence type="ECO:0000313" key="11">
    <source>
        <dbReference type="Proteomes" id="UP000199545"/>
    </source>
</evidence>
<evidence type="ECO:0000256" key="7">
    <source>
        <dbReference type="ARBA" id="ARBA00022967"/>
    </source>
</evidence>
<dbReference type="PANTHER" id="PTHR43553">
    <property type="entry name" value="HEAVY METAL TRANSPORTER"/>
    <property type="match status" value="1"/>
</dbReference>
<evidence type="ECO:0000256" key="6">
    <source>
        <dbReference type="ARBA" id="ARBA00022840"/>
    </source>
</evidence>
<evidence type="ECO:0000259" key="9">
    <source>
        <dbReference type="PROSITE" id="PS50893"/>
    </source>
</evidence>
<keyword evidence="3" id="KW-0813">Transport</keyword>
<keyword evidence="11" id="KW-1185">Reference proteome</keyword>
<comment type="similarity">
    <text evidence="2">Belongs to the ABC transporter superfamily.</text>
</comment>
<dbReference type="Pfam" id="PF00005">
    <property type="entry name" value="ABC_tran"/>
    <property type="match status" value="1"/>
</dbReference>
<dbReference type="EMBL" id="FORR01000008">
    <property type="protein sequence ID" value="SFJ38737.1"/>
    <property type="molecule type" value="Genomic_DNA"/>
</dbReference>
<dbReference type="GO" id="GO:0015087">
    <property type="term" value="F:cobalt ion transmembrane transporter activity"/>
    <property type="evidence" value="ECO:0007669"/>
    <property type="project" value="UniProtKB-ARBA"/>
</dbReference>
<dbReference type="InterPro" id="IPR050095">
    <property type="entry name" value="ECF_ABC_transporter_ATP-bd"/>
</dbReference>
<evidence type="ECO:0000256" key="4">
    <source>
        <dbReference type="ARBA" id="ARBA00022475"/>
    </source>
</evidence>
<dbReference type="InterPro" id="IPR003593">
    <property type="entry name" value="AAA+_ATPase"/>
</dbReference>
<dbReference type="GO" id="GO:0005524">
    <property type="term" value="F:ATP binding"/>
    <property type="evidence" value="ECO:0007669"/>
    <property type="project" value="UniProtKB-KW"/>
</dbReference>
<dbReference type="InterPro" id="IPR017871">
    <property type="entry name" value="ABC_transporter-like_CS"/>
</dbReference>
<dbReference type="GO" id="GO:0016887">
    <property type="term" value="F:ATP hydrolysis activity"/>
    <property type="evidence" value="ECO:0007669"/>
    <property type="project" value="InterPro"/>
</dbReference>
<evidence type="ECO:0000256" key="1">
    <source>
        <dbReference type="ARBA" id="ARBA00004202"/>
    </source>
</evidence>
<dbReference type="InterPro" id="IPR015856">
    <property type="entry name" value="ABC_transpr_CbiO/EcfA_su"/>
</dbReference>
<dbReference type="RefSeq" id="WP_093230010.1">
    <property type="nucleotide sequence ID" value="NZ_FORR01000008.1"/>
</dbReference>
<dbReference type="GO" id="GO:0043190">
    <property type="term" value="C:ATP-binding cassette (ABC) transporter complex"/>
    <property type="evidence" value="ECO:0007669"/>
    <property type="project" value="TreeGrafter"/>
</dbReference>
<dbReference type="PANTHER" id="PTHR43553:SF24">
    <property type="entry name" value="ENERGY-COUPLING FACTOR TRANSPORTER ATP-BINDING PROTEIN ECFA1"/>
    <property type="match status" value="1"/>
</dbReference>
<dbReference type="InterPro" id="IPR027417">
    <property type="entry name" value="P-loop_NTPase"/>
</dbReference>
<accession>A0A1I3R018</accession>
<dbReference type="AlphaFoldDB" id="A0A1I3R018"/>